<sequence>MTTERVSGLSGSGERIEGAGAVTDGQGAELLGAELAGAELPAEEWAGVELSGAETAVAAVRVMPLWARPLGEPDEPGWSMVARRPATARSLEGVGV</sequence>
<evidence type="ECO:0000313" key="3">
    <source>
        <dbReference type="Proteomes" id="UP001257948"/>
    </source>
</evidence>
<name>A0ABU3LNE3_9ACTN</name>
<accession>A0ABU3LNE3</accession>
<feature type="region of interest" description="Disordered" evidence="1">
    <location>
        <begin position="1"/>
        <end position="23"/>
    </location>
</feature>
<gene>
    <name evidence="2" type="ORF">RQC66_08220</name>
</gene>
<evidence type="ECO:0000256" key="1">
    <source>
        <dbReference type="SAM" id="MobiDB-lite"/>
    </source>
</evidence>
<dbReference type="RefSeq" id="WP_314199430.1">
    <property type="nucleotide sequence ID" value="NZ_JAVTLL010000005.1"/>
</dbReference>
<reference evidence="3" key="1">
    <citation type="submission" date="2023-07" db="EMBL/GenBank/DDBJ databases">
        <title>Draft genome sequence of the endophytic actinobacterium Streptomyces justiciae WPN32, a potential antibiotic producer.</title>
        <authorList>
            <person name="Yasawong M."/>
            <person name="Pana W."/>
            <person name="Ganta P."/>
            <person name="Santapan N."/>
            <person name="Songngamsuk T."/>
            <person name="Phatcharaharikarn M."/>
            <person name="Kerdtoob S."/>
            <person name="Nantapong N."/>
        </authorList>
    </citation>
    <scope>NUCLEOTIDE SEQUENCE [LARGE SCALE GENOMIC DNA]</scope>
    <source>
        <strain evidence="3">WPN32</strain>
    </source>
</reference>
<evidence type="ECO:0000313" key="2">
    <source>
        <dbReference type="EMBL" id="MDT7840715.1"/>
    </source>
</evidence>
<dbReference type="Proteomes" id="UP001257948">
    <property type="component" value="Unassembled WGS sequence"/>
</dbReference>
<protein>
    <submittedName>
        <fullName evidence="2">Uncharacterized protein</fullName>
    </submittedName>
</protein>
<comment type="caution">
    <text evidence="2">The sequence shown here is derived from an EMBL/GenBank/DDBJ whole genome shotgun (WGS) entry which is preliminary data.</text>
</comment>
<organism evidence="2 3">
    <name type="scientific">Streptomyces justiciae</name>
    <dbReference type="NCBI Taxonomy" id="2780140"/>
    <lineage>
        <taxon>Bacteria</taxon>
        <taxon>Bacillati</taxon>
        <taxon>Actinomycetota</taxon>
        <taxon>Actinomycetes</taxon>
        <taxon>Kitasatosporales</taxon>
        <taxon>Streptomycetaceae</taxon>
        <taxon>Streptomyces</taxon>
    </lineage>
</organism>
<keyword evidence="3" id="KW-1185">Reference proteome</keyword>
<dbReference type="EMBL" id="JAVTLL010000005">
    <property type="protein sequence ID" value="MDT7840715.1"/>
    <property type="molecule type" value="Genomic_DNA"/>
</dbReference>
<proteinExistence type="predicted"/>